<name>A0ABR7NG22_9FIRM</name>
<protein>
    <submittedName>
        <fullName evidence="1">Uncharacterized protein</fullName>
    </submittedName>
</protein>
<keyword evidence="2" id="KW-1185">Reference proteome</keyword>
<comment type="caution">
    <text evidence="1">The sequence shown here is derived from an EMBL/GenBank/DDBJ whole genome shotgun (WGS) entry which is preliminary data.</text>
</comment>
<dbReference type="EMBL" id="JACRTB010000003">
    <property type="protein sequence ID" value="MBC8575351.1"/>
    <property type="molecule type" value="Genomic_DNA"/>
</dbReference>
<organism evidence="1 2">
    <name type="scientific">Yanshouia hominis</name>
    <dbReference type="NCBI Taxonomy" id="2763673"/>
    <lineage>
        <taxon>Bacteria</taxon>
        <taxon>Bacillati</taxon>
        <taxon>Bacillota</taxon>
        <taxon>Clostridia</taxon>
        <taxon>Eubacteriales</taxon>
        <taxon>Oscillospiraceae</taxon>
        <taxon>Yanshouia</taxon>
    </lineage>
</organism>
<gene>
    <name evidence="1" type="ORF">H8717_02845</name>
</gene>
<evidence type="ECO:0000313" key="2">
    <source>
        <dbReference type="Proteomes" id="UP000658131"/>
    </source>
</evidence>
<sequence>MIRIDPDSKNYQPYMAECMVLKKWYIDEEKKIVSKYPYTGSGKNIAHERAMGELRKELGCRLKELQIKYGYREKLP</sequence>
<dbReference type="RefSeq" id="WP_262398994.1">
    <property type="nucleotide sequence ID" value="NZ_JACRTB010000003.1"/>
</dbReference>
<dbReference type="Proteomes" id="UP000658131">
    <property type="component" value="Unassembled WGS sequence"/>
</dbReference>
<proteinExistence type="predicted"/>
<evidence type="ECO:0000313" key="1">
    <source>
        <dbReference type="EMBL" id="MBC8575351.1"/>
    </source>
</evidence>
<reference evidence="1 2" key="1">
    <citation type="submission" date="2020-08" db="EMBL/GenBank/DDBJ databases">
        <title>Genome public.</title>
        <authorList>
            <person name="Liu C."/>
            <person name="Sun Q."/>
        </authorList>
    </citation>
    <scope>NUCLEOTIDE SEQUENCE [LARGE SCALE GENOMIC DNA]</scope>
    <source>
        <strain evidence="1 2">BX1</strain>
    </source>
</reference>
<accession>A0ABR7NG22</accession>